<proteinExistence type="predicted"/>
<gene>
    <name evidence="5" type="ORF">COU89_02765</name>
</gene>
<dbReference type="GO" id="GO:0016787">
    <property type="term" value="F:hydrolase activity"/>
    <property type="evidence" value="ECO:0007669"/>
    <property type="project" value="UniProtKB-KW"/>
</dbReference>
<reference evidence="6" key="1">
    <citation type="submission" date="2017-09" db="EMBL/GenBank/DDBJ databases">
        <title>Depth-based differentiation of microbial function through sediment-hosted aquifers and enrichment of novel symbionts in the deep terrestrial subsurface.</title>
        <authorList>
            <person name="Probst A.J."/>
            <person name="Ladd B."/>
            <person name="Jarett J.K."/>
            <person name="Geller-Mcgrath D.E."/>
            <person name="Sieber C.M.K."/>
            <person name="Emerson J.B."/>
            <person name="Anantharaman K."/>
            <person name="Thomas B.C."/>
            <person name="Malmstrom R."/>
            <person name="Stieglmeier M."/>
            <person name="Klingl A."/>
            <person name="Woyke T."/>
            <person name="Ryan C.M."/>
            <person name="Banfield J.F."/>
        </authorList>
    </citation>
    <scope>NUCLEOTIDE SEQUENCE [LARGE SCALE GENOMIC DNA]</scope>
</reference>
<protein>
    <submittedName>
        <fullName evidence="5">RNA ligase partner protein</fullName>
    </submittedName>
</protein>
<dbReference type="EMBL" id="PFEE01000060">
    <property type="protein sequence ID" value="PJE63543.1"/>
    <property type="molecule type" value="Genomic_DNA"/>
</dbReference>
<keyword evidence="4" id="KW-0378">Hydrolase</keyword>
<dbReference type="PANTHER" id="PTHR41173:SF1">
    <property type="entry name" value="RNA-FREE RIBONUCLEASE P"/>
    <property type="match status" value="1"/>
</dbReference>
<comment type="caution">
    <text evidence="5">The sequence shown here is derived from an EMBL/GenBank/DDBJ whole genome shotgun (WGS) entry which is preliminary data.</text>
</comment>
<evidence type="ECO:0000313" key="6">
    <source>
        <dbReference type="Proteomes" id="UP000231569"/>
    </source>
</evidence>
<sequence>METFIIDTNFFINQQRPTGLGSTKEDVVRSFVQRYTPLVASRTVQFLSTPESFREIVAFFDDEQEVSKNLQSVISIQSPSLTTLTLSATLFHELVGEINKRLYKGMRVTEEIIKEIVKTPQLPEQAEEVYVKKLRSQYRQATREGFLDSIIDLGLILLARETQGYVVSSDKGLLAWARKFGCKELFPEHMLTKLDPYLSKSK</sequence>
<evidence type="ECO:0000256" key="3">
    <source>
        <dbReference type="ARBA" id="ARBA00022759"/>
    </source>
</evidence>
<keyword evidence="2" id="KW-0540">Nuclease</keyword>
<dbReference type="AlphaFoldDB" id="A0A2M8KUJ6"/>
<name>A0A2M8KUJ6_9BACT</name>
<keyword evidence="1" id="KW-0819">tRNA processing</keyword>
<dbReference type="Proteomes" id="UP000231569">
    <property type="component" value="Unassembled WGS sequence"/>
</dbReference>
<evidence type="ECO:0000256" key="1">
    <source>
        <dbReference type="ARBA" id="ARBA00022694"/>
    </source>
</evidence>
<dbReference type="PANTHER" id="PTHR41173">
    <property type="entry name" value="UPF0278 PROTEIN TK1425"/>
    <property type="match status" value="1"/>
</dbReference>
<keyword evidence="5" id="KW-0436">Ligase</keyword>
<dbReference type="GO" id="GO:0004519">
    <property type="term" value="F:endonuclease activity"/>
    <property type="evidence" value="ECO:0007669"/>
    <property type="project" value="UniProtKB-KW"/>
</dbReference>
<dbReference type="NCBIfam" id="TIGR03875">
    <property type="entry name" value="RNA_lig_partner"/>
    <property type="match status" value="1"/>
</dbReference>
<dbReference type="Pfam" id="PF08745">
    <property type="entry name" value="PIN_5"/>
    <property type="match status" value="1"/>
</dbReference>
<keyword evidence="3" id="KW-0255">Endonuclease</keyword>
<evidence type="ECO:0000313" key="5">
    <source>
        <dbReference type="EMBL" id="PJE63543.1"/>
    </source>
</evidence>
<organism evidence="5 6">
    <name type="scientific">Candidatus Roizmanbacteria bacterium CG10_big_fil_rev_8_21_14_0_10_45_7</name>
    <dbReference type="NCBI Taxonomy" id="1974854"/>
    <lineage>
        <taxon>Bacteria</taxon>
        <taxon>Candidatus Roizmaniibacteriota</taxon>
    </lineage>
</organism>
<dbReference type="GO" id="GO:0016874">
    <property type="term" value="F:ligase activity"/>
    <property type="evidence" value="ECO:0007669"/>
    <property type="project" value="UniProtKB-KW"/>
</dbReference>
<dbReference type="InterPro" id="IPR014856">
    <property type="entry name" value="RNA_free_RNase_P"/>
</dbReference>
<dbReference type="GO" id="GO:0008033">
    <property type="term" value="P:tRNA processing"/>
    <property type="evidence" value="ECO:0007669"/>
    <property type="project" value="UniProtKB-KW"/>
</dbReference>
<evidence type="ECO:0000256" key="2">
    <source>
        <dbReference type="ARBA" id="ARBA00022722"/>
    </source>
</evidence>
<accession>A0A2M8KUJ6</accession>
<evidence type="ECO:0000256" key="4">
    <source>
        <dbReference type="ARBA" id="ARBA00022801"/>
    </source>
</evidence>